<keyword evidence="13" id="KW-1185">Reference proteome</keyword>
<dbReference type="PANTHER" id="PTHR46457">
    <property type="entry name" value="DNA REPAIR PROTEIN RAD51 HOMOLOG 4"/>
    <property type="match status" value="1"/>
</dbReference>
<keyword evidence="8" id="KW-0234">DNA repair</keyword>
<dbReference type="PANTHER" id="PTHR46457:SF1">
    <property type="entry name" value="DNA REPAIR PROTEIN RAD51 HOMOLOG 4"/>
    <property type="match status" value="1"/>
</dbReference>
<dbReference type="InterPro" id="IPR020588">
    <property type="entry name" value="RecA_ATP-bd"/>
</dbReference>
<keyword evidence="5" id="KW-0067">ATP-binding</keyword>
<organism evidence="12 13">
    <name type="scientific">Musa balbisiana</name>
    <name type="common">Banana</name>
    <dbReference type="NCBI Taxonomy" id="52838"/>
    <lineage>
        <taxon>Eukaryota</taxon>
        <taxon>Viridiplantae</taxon>
        <taxon>Streptophyta</taxon>
        <taxon>Embryophyta</taxon>
        <taxon>Tracheophyta</taxon>
        <taxon>Spermatophyta</taxon>
        <taxon>Magnoliopsida</taxon>
        <taxon>Liliopsida</taxon>
        <taxon>Zingiberales</taxon>
        <taxon>Musaceae</taxon>
        <taxon>Musa</taxon>
    </lineage>
</organism>
<dbReference type="STRING" id="52838.A0A4S8KI10"/>
<name>A0A4S8KI10_MUSBA</name>
<dbReference type="GO" id="GO:0140664">
    <property type="term" value="F:ATP-dependent DNA damage sensor activity"/>
    <property type="evidence" value="ECO:0007669"/>
    <property type="project" value="InterPro"/>
</dbReference>
<keyword evidence="4" id="KW-0227">DNA damage</keyword>
<dbReference type="FunFam" id="3.40.50.300:FF:001665">
    <property type="entry name" value="DNA repair protein RAD51 4"/>
    <property type="match status" value="1"/>
</dbReference>
<dbReference type="EMBL" id="PYDT01000001">
    <property type="protein sequence ID" value="THU74808.1"/>
    <property type="molecule type" value="Genomic_DNA"/>
</dbReference>
<reference evidence="12 13" key="1">
    <citation type="journal article" date="2019" name="Nat. Plants">
        <title>Genome sequencing of Musa balbisiana reveals subgenome evolution and function divergence in polyploid bananas.</title>
        <authorList>
            <person name="Yao X."/>
        </authorList>
    </citation>
    <scope>NUCLEOTIDE SEQUENCE [LARGE SCALE GENOMIC DNA]</scope>
    <source>
        <strain evidence="13">cv. DH-PKW</strain>
        <tissue evidence="12">Leaves</tissue>
    </source>
</reference>
<gene>
    <name evidence="12" type="ORF">C4D60_Mb04t37320</name>
</gene>
<dbReference type="GO" id="GO:0005815">
    <property type="term" value="C:microtubule organizing center"/>
    <property type="evidence" value="ECO:0007669"/>
    <property type="project" value="TreeGrafter"/>
</dbReference>
<dbReference type="Gene3D" id="3.40.50.300">
    <property type="entry name" value="P-loop containing nucleotide triphosphate hydrolases"/>
    <property type="match status" value="1"/>
</dbReference>
<dbReference type="GO" id="GO:0042148">
    <property type="term" value="P:DNA strand invasion"/>
    <property type="evidence" value="ECO:0007669"/>
    <property type="project" value="TreeGrafter"/>
</dbReference>
<evidence type="ECO:0000259" key="11">
    <source>
        <dbReference type="PROSITE" id="PS50162"/>
    </source>
</evidence>
<keyword evidence="9" id="KW-0539">Nucleus</keyword>
<evidence type="ECO:0000256" key="4">
    <source>
        <dbReference type="ARBA" id="ARBA00022763"/>
    </source>
</evidence>
<dbReference type="GO" id="GO:0033063">
    <property type="term" value="C:Rad51B-Rad51C-Rad51D-XRCC2 complex"/>
    <property type="evidence" value="ECO:0007669"/>
    <property type="project" value="TreeGrafter"/>
</dbReference>
<dbReference type="GO" id="GO:0005524">
    <property type="term" value="F:ATP binding"/>
    <property type="evidence" value="ECO:0007669"/>
    <property type="project" value="UniProtKB-KW"/>
</dbReference>
<dbReference type="InterPro" id="IPR006476">
    <property type="entry name" value="CHP01589_pln"/>
</dbReference>
<evidence type="ECO:0000313" key="13">
    <source>
        <dbReference type="Proteomes" id="UP000317650"/>
    </source>
</evidence>
<comment type="function">
    <text evidence="10">Involved in the homologous recombination repair (HRR) pathway of double-stranded DNA breaks arising during DNA replication or induced by DNA-damaging agents.</text>
</comment>
<dbReference type="Pfam" id="PF09713">
    <property type="entry name" value="A_thal_3526"/>
    <property type="match status" value="1"/>
</dbReference>
<dbReference type="GO" id="GO:0005657">
    <property type="term" value="C:replication fork"/>
    <property type="evidence" value="ECO:0007669"/>
    <property type="project" value="TreeGrafter"/>
</dbReference>
<feature type="domain" description="RecA family profile 1" evidence="11">
    <location>
        <begin position="73"/>
        <end position="252"/>
    </location>
</feature>
<dbReference type="GO" id="GO:0000400">
    <property type="term" value="F:four-way junction DNA binding"/>
    <property type="evidence" value="ECO:0007669"/>
    <property type="project" value="TreeGrafter"/>
</dbReference>
<proteinExistence type="inferred from homology"/>
<dbReference type="CDD" id="cd19489">
    <property type="entry name" value="Rad51D"/>
    <property type="match status" value="1"/>
</dbReference>
<dbReference type="InterPro" id="IPR027417">
    <property type="entry name" value="P-loop_NTPase"/>
</dbReference>
<evidence type="ECO:0000256" key="5">
    <source>
        <dbReference type="ARBA" id="ARBA00022840"/>
    </source>
</evidence>
<evidence type="ECO:0000256" key="8">
    <source>
        <dbReference type="ARBA" id="ARBA00023204"/>
    </source>
</evidence>
<comment type="caution">
    <text evidence="12">The sequence shown here is derived from an EMBL/GenBank/DDBJ whole genome shotgun (WGS) entry which is preliminary data.</text>
</comment>
<comment type="subcellular location">
    <subcellularLocation>
        <location evidence="1">Nucleus</location>
    </subcellularLocation>
</comment>
<keyword evidence="7" id="KW-0233">DNA recombination</keyword>
<evidence type="ECO:0000256" key="6">
    <source>
        <dbReference type="ARBA" id="ARBA00023125"/>
    </source>
</evidence>
<keyword evidence="3" id="KW-0547">Nucleotide-binding</keyword>
<dbReference type="InterPro" id="IPR051988">
    <property type="entry name" value="HRR_RAD51_Paralog"/>
</dbReference>
<evidence type="ECO:0000256" key="1">
    <source>
        <dbReference type="ARBA" id="ARBA00004123"/>
    </source>
</evidence>
<dbReference type="Pfam" id="PF08423">
    <property type="entry name" value="Rad51"/>
    <property type="match status" value="1"/>
</dbReference>
<sequence length="465" mass="51798">MEERGRVAGELERLIECAMPPPRNPRSAIHAKSPITKELGEEDVGLEEVSVAIDRRQPPWLNGVELLEDAKWNKHVLPTGCKGIDILLGGGLREGQLTEIVGPSSSGKTQVCLHSALGVADLHLGVVLFLDTCNSFSPHRIAHMVNSQSGTLIKEGKEGRLKRIMSSILCHSVFDIFELLDVLHQIECKLKHQVKSSGNRIRLLIVDSISSLITPILGGKNSQGRLMMITTGILLKKIANEYNLSVLVTNHMVGGEGGNLKPALGESWKNIPHVRLVLSRDQRSNVCNVSILKHTIIDESNTGIPSLIWRRHTWLLISSPPITFRRPRDRRPTSPLLPLPPPPQSIYRPPLSPLSLLTSELGFSSTITMGESSSSASYIRTVQHLIEQCLLFRMSKEECMEALAKHADIKSVITSTVWKELEKENAEFFQAYMKEQEEKAMEAETAQRMQKMLTELAAKDYDKEE</sequence>
<evidence type="ECO:0000313" key="12">
    <source>
        <dbReference type="EMBL" id="THU74808.1"/>
    </source>
</evidence>
<dbReference type="InterPro" id="IPR013632">
    <property type="entry name" value="Rad51_C"/>
</dbReference>
<dbReference type="PROSITE" id="PS50162">
    <property type="entry name" value="RECA_2"/>
    <property type="match status" value="1"/>
</dbReference>
<dbReference type="SUPFAM" id="SSF52540">
    <property type="entry name" value="P-loop containing nucleoside triphosphate hydrolases"/>
    <property type="match status" value="1"/>
</dbReference>
<dbReference type="AlphaFoldDB" id="A0A4S8KI10"/>
<evidence type="ECO:0000256" key="10">
    <source>
        <dbReference type="ARBA" id="ARBA00056000"/>
    </source>
</evidence>
<dbReference type="InterPro" id="IPR047323">
    <property type="entry name" value="Rad51D_C"/>
</dbReference>
<dbReference type="GO" id="GO:0007131">
    <property type="term" value="P:reciprocal meiotic recombination"/>
    <property type="evidence" value="ECO:0007669"/>
    <property type="project" value="TreeGrafter"/>
</dbReference>
<dbReference type="GO" id="GO:0000724">
    <property type="term" value="P:double-strand break repair via homologous recombination"/>
    <property type="evidence" value="ECO:0007669"/>
    <property type="project" value="TreeGrafter"/>
</dbReference>
<evidence type="ECO:0000256" key="7">
    <source>
        <dbReference type="ARBA" id="ARBA00023172"/>
    </source>
</evidence>
<comment type="similarity">
    <text evidence="2">Belongs to the RecA family. RAD51 subfamily.</text>
</comment>
<dbReference type="Proteomes" id="UP000317650">
    <property type="component" value="Chromosome 4"/>
</dbReference>
<keyword evidence="6" id="KW-0238">DNA-binding</keyword>
<evidence type="ECO:0000256" key="2">
    <source>
        <dbReference type="ARBA" id="ARBA00007095"/>
    </source>
</evidence>
<protein>
    <recommendedName>
        <fullName evidence="11">RecA family profile 1 domain-containing protein</fullName>
    </recommendedName>
</protein>
<evidence type="ECO:0000256" key="3">
    <source>
        <dbReference type="ARBA" id="ARBA00022741"/>
    </source>
</evidence>
<evidence type="ECO:0000256" key="9">
    <source>
        <dbReference type="ARBA" id="ARBA00023242"/>
    </source>
</evidence>
<dbReference type="NCBIfam" id="TIGR01589">
    <property type="entry name" value="A_thal_3526"/>
    <property type="match status" value="1"/>
</dbReference>
<dbReference type="GO" id="GO:0003697">
    <property type="term" value="F:single-stranded DNA binding"/>
    <property type="evidence" value="ECO:0007669"/>
    <property type="project" value="TreeGrafter"/>
</dbReference>
<accession>A0A4S8KI10</accession>
<dbReference type="GO" id="GO:0000723">
    <property type="term" value="P:telomere maintenance"/>
    <property type="evidence" value="ECO:0007669"/>
    <property type="project" value="TreeGrafter"/>
</dbReference>